<dbReference type="InterPro" id="IPR002347">
    <property type="entry name" value="SDR_fam"/>
</dbReference>
<evidence type="ECO:0000313" key="4">
    <source>
        <dbReference type="Proteomes" id="UP000218231"/>
    </source>
</evidence>
<reference evidence="3 4" key="1">
    <citation type="journal article" date="2017" name="Curr. Biol.">
        <title>Genome architecture and evolution of a unichromosomal asexual nematode.</title>
        <authorList>
            <person name="Fradin H."/>
            <person name="Zegar C."/>
            <person name="Gutwein M."/>
            <person name="Lucas J."/>
            <person name="Kovtun M."/>
            <person name="Corcoran D."/>
            <person name="Baugh L.R."/>
            <person name="Kiontke K."/>
            <person name="Gunsalus K."/>
            <person name="Fitch D.H."/>
            <person name="Piano F."/>
        </authorList>
    </citation>
    <scope>NUCLEOTIDE SEQUENCE [LARGE SCALE GENOMIC DNA]</scope>
    <source>
        <strain evidence="3">PF1309</strain>
    </source>
</reference>
<dbReference type="InterPro" id="IPR020904">
    <property type="entry name" value="Sc_DH/Rdtase_CS"/>
</dbReference>
<gene>
    <name evidence="3" type="ORF">WR25_19100</name>
</gene>
<dbReference type="InterPro" id="IPR036291">
    <property type="entry name" value="NAD(P)-bd_dom_sf"/>
</dbReference>
<name>A0A2A2LNP6_9BILA</name>
<organism evidence="3 4">
    <name type="scientific">Diploscapter pachys</name>
    <dbReference type="NCBI Taxonomy" id="2018661"/>
    <lineage>
        <taxon>Eukaryota</taxon>
        <taxon>Metazoa</taxon>
        <taxon>Ecdysozoa</taxon>
        <taxon>Nematoda</taxon>
        <taxon>Chromadorea</taxon>
        <taxon>Rhabditida</taxon>
        <taxon>Rhabditina</taxon>
        <taxon>Rhabditomorpha</taxon>
        <taxon>Rhabditoidea</taxon>
        <taxon>Rhabditidae</taxon>
        <taxon>Diploscapter</taxon>
    </lineage>
</organism>
<dbReference type="GO" id="GO:0016491">
    <property type="term" value="F:oxidoreductase activity"/>
    <property type="evidence" value="ECO:0007669"/>
    <property type="project" value="UniProtKB-KW"/>
</dbReference>
<dbReference type="AlphaFoldDB" id="A0A2A2LNP6"/>
<dbReference type="STRING" id="2018661.A0A2A2LNP6"/>
<sequence length="205" mass="22045">MSRFAGKTVIVTGSSDGIGAQTAFQFATEGANVTITGRRAQNLEDLKQRIVKSGISASSIHIVVGDITNVDVQKAIVEETVSKFGKLDILVNNAGAVFDEPQHIGTTSPNAVELLDKNIDLNLKSVLSITNIAKPHLIATKGEVVNISSIASLKFGRTRYVYYSIAKAGLDQLTRAQALELIAHGVRVNCVKLVTYIYHISQIII</sequence>
<dbReference type="OrthoDB" id="47007at2759"/>
<evidence type="ECO:0000256" key="1">
    <source>
        <dbReference type="ARBA" id="ARBA00023002"/>
    </source>
</evidence>
<dbReference type="EMBL" id="LIAE01006554">
    <property type="protein sequence ID" value="PAV87675.1"/>
    <property type="molecule type" value="Genomic_DNA"/>
</dbReference>
<dbReference type="Pfam" id="PF00106">
    <property type="entry name" value="adh_short"/>
    <property type="match status" value="1"/>
</dbReference>
<dbReference type="PRINTS" id="PR00081">
    <property type="entry name" value="GDHRDH"/>
</dbReference>
<comment type="caution">
    <text evidence="3">The sequence shown here is derived from an EMBL/GenBank/DDBJ whole genome shotgun (WGS) entry which is preliminary data.</text>
</comment>
<dbReference type="PANTHER" id="PTHR44115">
    <property type="entry name" value="PROTEIN CBG09704"/>
    <property type="match status" value="1"/>
</dbReference>
<dbReference type="PRINTS" id="PR00080">
    <property type="entry name" value="SDRFAMILY"/>
</dbReference>
<dbReference type="PROSITE" id="PS00061">
    <property type="entry name" value="ADH_SHORT"/>
    <property type="match status" value="1"/>
</dbReference>
<dbReference type="PANTHER" id="PTHR44115:SF4">
    <property type="entry name" value="OXIDOREDUCTASE"/>
    <property type="match status" value="1"/>
</dbReference>
<keyword evidence="1" id="KW-0560">Oxidoreductase</keyword>
<comment type="similarity">
    <text evidence="2">Belongs to the short-chain dehydrogenases/reductases (SDR) family.</text>
</comment>
<dbReference type="Gene3D" id="3.40.50.720">
    <property type="entry name" value="NAD(P)-binding Rossmann-like Domain"/>
    <property type="match status" value="1"/>
</dbReference>
<dbReference type="SUPFAM" id="SSF51735">
    <property type="entry name" value="NAD(P)-binding Rossmann-fold domains"/>
    <property type="match status" value="1"/>
</dbReference>
<proteinExistence type="inferred from homology"/>
<evidence type="ECO:0000256" key="2">
    <source>
        <dbReference type="RuleBase" id="RU000363"/>
    </source>
</evidence>
<dbReference type="Proteomes" id="UP000218231">
    <property type="component" value="Unassembled WGS sequence"/>
</dbReference>
<accession>A0A2A2LNP6</accession>
<evidence type="ECO:0000313" key="3">
    <source>
        <dbReference type="EMBL" id="PAV87675.1"/>
    </source>
</evidence>
<protein>
    <submittedName>
        <fullName evidence="3">Uncharacterized protein</fullName>
    </submittedName>
</protein>
<keyword evidence="4" id="KW-1185">Reference proteome</keyword>